<organism evidence="3">
    <name type="scientific">Kwoniella bestiolae CBS 10118</name>
    <dbReference type="NCBI Taxonomy" id="1296100"/>
    <lineage>
        <taxon>Eukaryota</taxon>
        <taxon>Fungi</taxon>
        <taxon>Dikarya</taxon>
        <taxon>Basidiomycota</taxon>
        <taxon>Agaricomycotina</taxon>
        <taxon>Tremellomycetes</taxon>
        <taxon>Tremellales</taxon>
        <taxon>Cryptococcaceae</taxon>
        <taxon>Kwoniella</taxon>
    </lineage>
</organism>
<dbReference type="GeneID" id="30213072"/>
<reference evidence="4" key="2">
    <citation type="submission" date="2013-07" db="EMBL/GenBank/DDBJ databases">
        <authorList>
            <consortium name="The Broad Institute Genome Sequencing Platform"/>
            <person name="Cuomo C."/>
            <person name="Litvintseva A."/>
            <person name="Chen Y."/>
            <person name="Heitman J."/>
            <person name="Sun S."/>
            <person name="Springer D."/>
            <person name="Dromer F."/>
            <person name="Young S.K."/>
            <person name="Zeng Q."/>
            <person name="Gargeya S."/>
            <person name="Fitzgerald M."/>
            <person name="Abouelleil A."/>
            <person name="Alvarado L."/>
            <person name="Berlin A.M."/>
            <person name="Chapman S.B."/>
            <person name="Dewar J."/>
            <person name="Goldberg J."/>
            <person name="Griggs A."/>
            <person name="Gujja S."/>
            <person name="Hansen M."/>
            <person name="Howarth C."/>
            <person name="Imamovic A."/>
            <person name="Larimer J."/>
            <person name="McCowan C."/>
            <person name="Murphy C."/>
            <person name="Pearson M."/>
            <person name="Priest M."/>
            <person name="Roberts A."/>
            <person name="Saif S."/>
            <person name="Shea T."/>
            <person name="Sykes S."/>
            <person name="Wortman J."/>
            <person name="Nusbaum C."/>
            <person name="Birren B."/>
        </authorList>
    </citation>
    <scope>NUCLEOTIDE SEQUENCE</scope>
    <source>
        <strain evidence="4">CBS 10118</strain>
    </source>
</reference>
<feature type="compositionally biased region" description="Polar residues" evidence="2">
    <location>
        <begin position="116"/>
        <end position="128"/>
    </location>
</feature>
<dbReference type="EMBL" id="CP144543">
    <property type="protein sequence ID" value="WVW83373.1"/>
    <property type="molecule type" value="Genomic_DNA"/>
</dbReference>
<dbReference type="EMBL" id="KI894026">
    <property type="protein sequence ID" value="OCF21894.1"/>
    <property type="molecule type" value="Genomic_DNA"/>
</dbReference>
<evidence type="ECO:0000313" key="5">
    <source>
        <dbReference type="Proteomes" id="UP000092730"/>
    </source>
</evidence>
<gene>
    <name evidence="3" type="ORF">I302_08673</name>
    <name evidence="4" type="ORF">I302_105392</name>
</gene>
<feature type="compositionally biased region" description="Polar residues" evidence="2">
    <location>
        <begin position="87"/>
        <end position="105"/>
    </location>
</feature>
<feature type="compositionally biased region" description="Polar residues" evidence="2">
    <location>
        <begin position="1"/>
        <end position="11"/>
    </location>
</feature>
<feature type="region of interest" description="Disordered" evidence="2">
    <location>
        <begin position="390"/>
        <end position="424"/>
    </location>
</feature>
<evidence type="ECO:0000256" key="1">
    <source>
        <dbReference type="SAM" id="Coils"/>
    </source>
</evidence>
<dbReference type="AlphaFoldDB" id="A0A1B9FSZ8"/>
<dbReference type="VEuPathDB" id="FungiDB:I302_08673"/>
<feature type="region of interest" description="Disordered" evidence="2">
    <location>
        <begin position="1"/>
        <end position="178"/>
    </location>
</feature>
<keyword evidence="5" id="KW-1185">Reference proteome</keyword>
<protein>
    <submittedName>
        <fullName evidence="3">Uncharacterized protein</fullName>
    </submittedName>
</protein>
<name>A0A1B9FSZ8_9TREE</name>
<accession>A0A1B9FSZ8</accession>
<reference evidence="3" key="3">
    <citation type="submission" date="2014-01" db="EMBL/GenBank/DDBJ databases">
        <title>Evolution of pathogenesis and genome organization in the Tremellales.</title>
        <authorList>
            <person name="Cuomo C."/>
            <person name="Litvintseva A."/>
            <person name="Heitman J."/>
            <person name="Chen Y."/>
            <person name="Sun S."/>
            <person name="Springer D."/>
            <person name="Dromer F."/>
            <person name="Young S."/>
            <person name="Zeng Q."/>
            <person name="Chapman S."/>
            <person name="Gujja S."/>
            <person name="Saif S."/>
            <person name="Birren B."/>
        </authorList>
    </citation>
    <scope>NUCLEOTIDE SEQUENCE</scope>
    <source>
        <strain evidence="3">CBS 10118</strain>
    </source>
</reference>
<dbReference type="KEGG" id="kbi:30213072"/>
<evidence type="ECO:0000313" key="4">
    <source>
        <dbReference type="EMBL" id="WVW83373.1"/>
    </source>
</evidence>
<sequence>MNPPNQLTSSGIKREREEGDDFFASLASDPILHEKGGAKKSSSREADDDETESQAEFWRSSKKRLRKDQSSGGDGSGKGELNVAGAESSSKSHTPLSTTRVITPTPNTPPIRARAVSSTPANRPSWRTSPALPPSPPIPSQRQHNSARQPNHHFHSTHPYNNPPLHPHSYSYQPHFPADPYLVPPPHPYINNANSQYRQHPHYLQYQAIPPPHVHPIPQYAGYPHHPGYLHTPSVFVGQDDTGHPTSHALSTHIHNPPSPSNTGDMALKTASMTSDILRQSLSSTELECQRLSGLLNQERENARVIRVKYEVEREERSAVQAELTREREEHVRALKAYEKNLEFKKDRAFQTESGVKARQNGRVEEERQCRIYGLSRYLYMEENCPKLKNDLRDPSEGKISMKKLKAKADRKRYKTEKDMKIGR</sequence>
<reference evidence="4" key="4">
    <citation type="submission" date="2024-02" db="EMBL/GenBank/DDBJ databases">
        <title>Comparative genomics of Cryptococcus and Kwoniella reveals pathogenesis evolution and contrasting modes of karyotype evolution via chromosome fusion or intercentromeric recombination.</title>
        <authorList>
            <person name="Coelho M.A."/>
            <person name="David-Palma M."/>
            <person name="Shea T."/>
            <person name="Bowers K."/>
            <person name="McGinley-Smith S."/>
            <person name="Mohammad A.W."/>
            <person name="Gnirke A."/>
            <person name="Yurkov A.M."/>
            <person name="Nowrousian M."/>
            <person name="Sun S."/>
            <person name="Cuomo C.A."/>
            <person name="Heitman J."/>
        </authorList>
    </citation>
    <scope>NUCLEOTIDE SEQUENCE</scope>
    <source>
        <strain evidence="4">CBS 10118</strain>
    </source>
</reference>
<evidence type="ECO:0000313" key="3">
    <source>
        <dbReference type="EMBL" id="OCF21894.1"/>
    </source>
</evidence>
<feature type="coiled-coil region" evidence="1">
    <location>
        <begin position="310"/>
        <end position="348"/>
    </location>
</feature>
<proteinExistence type="predicted"/>
<reference evidence="3" key="1">
    <citation type="submission" date="2013-07" db="EMBL/GenBank/DDBJ databases">
        <title>The Genome Sequence of Cryptococcus bestiolae CBS10118.</title>
        <authorList>
            <consortium name="The Broad Institute Genome Sequencing Platform"/>
            <person name="Cuomo C."/>
            <person name="Litvintseva A."/>
            <person name="Chen Y."/>
            <person name="Heitman J."/>
            <person name="Sun S."/>
            <person name="Springer D."/>
            <person name="Dromer F."/>
            <person name="Young S.K."/>
            <person name="Zeng Q."/>
            <person name="Gargeya S."/>
            <person name="Fitzgerald M."/>
            <person name="Abouelleil A."/>
            <person name="Alvarado L."/>
            <person name="Berlin A.M."/>
            <person name="Chapman S.B."/>
            <person name="Dewar J."/>
            <person name="Goldberg J."/>
            <person name="Griggs A."/>
            <person name="Gujja S."/>
            <person name="Hansen M."/>
            <person name="Howarth C."/>
            <person name="Imamovic A."/>
            <person name="Larimer J."/>
            <person name="McCowan C."/>
            <person name="Murphy C."/>
            <person name="Pearson M."/>
            <person name="Priest M."/>
            <person name="Roberts A."/>
            <person name="Saif S."/>
            <person name="Shea T."/>
            <person name="Sykes S."/>
            <person name="Wortman J."/>
            <person name="Nusbaum C."/>
            <person name="Birren B."/>
        </authorList>
    </citation>
    <scope>NUCLEOTIDE SEQUENCE [LARGE SCALE GENOMIC DNA]</scope>
    <source>
        <strain evidence="3">CBS 10118</strain>
    </source>
</reference>
<dbReference type="Proteomes" id="UP000092730">
    <property type="component" value="Chromosome 3"/>
</dbReference>
<feature type="compositionally biased region" description="Basic and acidic residues" evidence="2">
    <location>
        <begin position="31"/>
        <end position="45"/>
    </location>
</feature>
<dbReference type="RefSeq" id="XP_019042964.1">
    <property type="nucleotide sequence ID" value="XM_019195251.1"/>
</dbReference>
<evidence type="ECO:0000256" key="2">
    <source>
        <dbReference type="SAM" id="MobiDB-lite"/>
    </source>
</evidence>
<feature type="compositionally biased region" description="Basic residues" evidence="2">
    <location>
        <begin position="401"/>
        <end position="415"/>
    </location>
</feature>
<keyword evidence="1" id="KW-0175">Coiled coil</keyword>